<comment type="caution">
    <text evidence="3">The sequence shown here is derived from an EMBL/GenBank/DDBJ whole genome shotgun (WGS) entry which is preliminary data.</text>
</comment>
<keyword evidence="3" id="KW-0689">Ribosomal protein</keyword>
<evidence type="ECO:0000256" key="1">
    <source>
        <dbReference type="ARBA" id="ARBA00025604"/>
    </source>
</evidence>
<dbReference type="PROSITE" id="PS50126">
    <property type="entry name" value="S1"/>
    <property type="match status" value="4"/>
</dbReference>
<dbReference type="PANTHER" id="PTHR47559:SF1">
    <property type="entry name" value="OS03G0844900 PROTEIN"/>
    <property type="match status" value="1"/>
</dbReference>
<organism evidence="3 4">
    <name type="scientific">Candidatus Magasanikbacteria bacterium CG_4_10_14_0_2_um_filter_37_12</name>
    <dbReference type="NCBI Taxonomy" id="1974637"/>
    <lineage>
        <taxon>Bacteria</taxon>
        <taxon>Candidatus Magasanikiibacteriota</taxon>
    </lineage>
</organism>
<dbReference type="GO" id="GO:0005840">
    <property type="term" value="C:ribosome"/>
    <property type="evidence" value="ECO:0007669"/>
    <property type="project" value="UniProtKB-KW"/>
</dbReference>
<feature type="domain" description="S1 motif" evidence="2">
    <location>
        <begin position="25"/>
        <end position="92"/>
    </location>
</feature>
<sequence length="416" mass="46557">MSEEENKSPFGELLKKFFTKVPQVGDLIKGKVISVDSGAVRVDVDGLTTGVVRGQELFAESDEFSNVQVGDEVEATVVELENEQGEMELSFRVAGHQIVWNRMEQHVKDGMTVEAKVFSANKGGLMMKIDALVGFMPVSQLNPEHYPRVPGGDKNVILDHLKELNGKVLQVKVLDANQKEDKLIVSEKAVWEDDQKAVLEAYKIGGIVEGEVGALTSFGAFIKFGEGLEGLVHISEIAWQRIDHPRDVLKVGDRVRAQIIDLNKSKIYLSIKRLIDDPWKIVKDKYKVGQVVEGEVHKVEPFGLMVKLDDQIHGLAHISELSDSSLNDKQVKEQFKIGETYKFEIVNIEPAEHRLGLKLEGVKGKNRTADKKFGEETTEEKVEQTVEKAKVVKIKKKKEPIAEEVPKEKEEASEEK</sequence>
<dbReference type="Gene3D" id="2.40.50.140">
    <property type="entry name" value="Nucleic acid-binding proteins"/>
    <property type="match status" value="4"/>
</dbReference>
<feature type="domain" description="S1 motif" evidence="2">
    <location>
        <begin position="205"/>
        <end position="272"/>
    </location>
</feature>
<dbReference type="PRINTS" id="PR00681">
    <property type="entry name" value="RIBOSOMALS1"/>
</dbReference>
<dbReference type="InterPro" id="IPR052757">
    <property type="entry name" value="Ribosomal_protein_S1"/>
</dbReference>
<dbReference type="Pfam" id="PF00575">
    <property type="entry name" value="S1"/>
    <property type="match status" value="3"/>
</dbReference>
<protein>
    <submittedName>
        <fullName evidence="3">30S ribosomal protein S1</fullName>
    </submittedName>
</protein>
<evidence type="ECO:0000259" key="2">
    <source>
        <dbReference type="PROSITE" id="PS50126"/>
    </source>
</evidence>
<proteinExistence type="predicted"/>
<feature type="domain" description="S1 motif" evidence="2">
    <location>
        <begin position="289"/>
        <end position="360"/>
    </location>
</feature>
<accession>A0A2M7VAD2</accession>
<name>A0A2M7VAD2_9BACT</name>
<dbReference type="FunFam" id="2.40.50.140:FF:000103">
    <property type="entry name" value="protein RRP5 homolog"/>
    <property type="match status" value="1"/>
</dbReference>
<reference evidence="4" key="1">
    <citation type="submission" date="2017-09" db="EMBL/GenBank/DDBJ databases">
        <title>Depth-based differentiation of microbial function through sediment-hosted aquifers and enrichment of novel symbionts in the deep terrestrial subsurface.</title>
        <authorList>
            <person name="Probst A.J."/>
            <person name="Ladd B."/>
            <person name="Jarett J.K."/>
            <person name="Geller-Mcgrath D.E."/>
            <person name="Sieber C.M.K."/>
            <person name="Emerson J.B."/>
            <person name="Anantharaman K."/>
            <person name="Thomas B.C."/>
            <person name="Malmstrom R."/>
            <person name="Stieglmeier M."/>
            <person name="Klingl A."/>
            <person name="Woyke T."/>
            <person name="Ryan C.M."/>
            <person name="Banfield J.F."/>
        </authorList>
    </citation>
    <scope>NUCLEOTIDE SEQUENCE [LARGE SCALE GENOMIC DNA]</scope>
</reference>
<feature type="domain" description="S1 motif" evidence="2">
    <location>
        <begin position="110"/>
        <end position="188"/>
    </location>
</feature>
<gene>
    <name evidence="3" type="ORF">COX81_00285</name>
</gene>
<evidence type="ECO:0000313" key="4">
    <source>
        <dbReference type="Proteomes" id="UP000228568"/>
    </source>
</evidence>
<dbReference type="AlphaFoldDB" id="A0A2M7VAD2"/>
<dbReference type="Proteomes" id="UP000228568">
    <property type="component" value="Unassembled WGS sequence"/>
</dbReference>
<dbReference type="GO" id="GO:0003676">
    <property type="term" value="F:nucleic acid binding"/>
    <property type="evidence" value="ECO:0007669"/>
    <property type="project" value="InterPro"/>
</dbReference>
<keyword evidence="3" id="KW-0687">Ribonucleoprotein</keyword>
<dbReference type="InterPro" id="IPR003029">
    <property type="entry name" value="S1_domain"/>
</dbReference>
<comment type="function">
    <text evidence="1">Binds mRNA; thus facilitating recognition of the initiation point. It is needed to translate mRNA with a short Shine-Dalgarno (SD) purine-rich sequence.</text>
</comment>
<dbReference type="SMART" id="SM00316">
    <property type="entry name" value="S1"/>
    <property type="match status" value="4"/>
</dbReference>
<evidence type="ECO:0000313" key="3">
    <source>
        <dbReference type="EMBL" id="PIZ95733.1"/>
    </source>
</evidence>
<dbReference type="EMBL" id="PFPK01000004">
    <property type="protein sequence ID" value="PIZ95733.1"/>
    <property type="molecule type" value="Genomic_DNA"/>
</dbReference>
<dbReference type="InterPro" id="IPR035104">
    <property type="entry name" value="Ribosomal_protein_S1-like"/>
</dbReference>
<dbReference type="InterPro" id="IPR012340">
    <property type="entry name" value="NA-bd_OB-fold"/>
</dbReference>
<dbReference type="PANTHER" id="PTHR47559">
    <property type="entry name" value="OS03G0844900 PROTEIN"/>
    <property type="match status" value="1"/>
</dbReference>
<dbReference type="SUPFAM" id="SSF50249">
    <property type="entry name" value="Nucleic acid-binding proteins"/>
    <property type="match status" value="4"/>
</dbReference>